<name>A0ABS4SND6_9PROT</name>
<dbReference type="Proteomes" id="UP000781958">
    <property type="component" value="Unassembled WGS sequence"/>
</dbReference>
<reference evidence="2 3" key="1">
    <citation type="submission" date="2021-03" db="EMBL/GenBank/DDBJ databases">
        <title>Genomic Encyclopedia of Type Strains, Phase III (KMG-III): the genomes of soil and plant-associated and newly described type strains.</title>
        <authorList>
            <person name="Whitman W."/>
        </authorList>
    </citation>
    <scope>NUCLEOTIDE SEQUENCE [LARGE SCALE GENOMIC DNA]</scope>
    <source>
        <strain evidence="2 3">IMMIB AFH-6</strain>
    </source>
</reference>
<dbReference type="InterPro" id="IPR020945">
    <property type="entry name" value="DMSO/NO3_reduct_chaperone"/>
</dbReference>
<protein>
    <submittedName>
        <fullName evidence="2">TorA maturation chaperone TorD</fullName>
    </submittedName>
</protein>
<dbReference type="SUPFAM" id="SSF89155">
    <property type="entry name" value="TorD-like"/>
    <property type="match status" value="1"/>
</dbReference>
<accession>A0ABS4SND6</accession>
<organism evidence="2 3">
    <name type="scientific">Azospirillum rugosum</name>
    <dbReference type="NCBI Taxonomy" id="416170"/>
    <lineage>
        <taxon>Bacteria</taxon>
        <taxon>Pseudomonadati</taxon>
        <taxon>Pseudomonadota</taxon>
        <taxon>Alphaproteobacteria</taxon>
        <taxon>Rhodospirillales</taxon>
        <taxon>Azospirillaceae</taxon>
        <taxon>Azospirillum</taxon>
    </lineage>
</organism>
<gene>
    <name evidence="2" type="ORF">J2851_003861</name>
</gene>
<dbReference type="InterPro" id="IPR036411">
    <property type="entry name" value="TorD-like_sf"/>
</dbReference>
<keyword evidence="3" id="KW-1185">Reference proteome</keyword>
<dbReference type="EMBL" id="JAGINP010000014">
    <property type="protein sequence ID" value="MBP2294075.1"/>
    <property type="molecule type" value="Genomic_DNA"/>
</dbReference>
<dbReference type="Pfam" id="PF02613">
    <property type="entry name" value="Nitrate_red_del"/>
    <property type="match status" value="1"/>
</dbReference>
<dbReference type="InterPro" id="IPR050289">
    <property type="entry name" value="TorD/DmsD_chaperones"/>
</dbReference>
<dbReference type="RefSeq" id="WP_209768053.1">
    <property type="nucleotide sequence ID" value="NZ_JAGINP010000014.1"/>
</dbReference>
<keyword evidence="1" id="KW-0143">Chaperone</keyword>
<proteinExistence type="predicted"/>
<evidence type="ECO:0000313" key="3">
    <source>
        <dbReference type="Proteomes" id="UP000781958"/>
    </source>
</evidence>
<dbReference type="PANTHER" id="PTHR34227">
    <property type="entry name" value="CHAPERONE PROTEIN YCDY"/>
    <property type="match status" value="1"/>
</dbReference>
<evidence type="ECO:0000313" key="2">
    <source>
        <dbReference type="EMBL" id="MBP2294075.1"/>
    </source>
</evidence>
<evidence type="ECO:0000256" key="1">
    <source>
        <dbReference type="ARBA" id="ARBA00023186"/>
    </source>
</evidence>
<dbReference type="PANTHER" id="PTHR34227:SF1">
    <property type="entry name" value="DIMETHYL SULFOXIDE REDUCTASE CHAPERONE-RELATED"/>
    <property type="match status" value="1"/>
</dbReference>
<dbReference type="Gene3D" id="1.10.3480.10">
    <property type="entry name" value="TorD-like"/>
    <property type="match status" value="1"/>
</dbReference>
<comment type="caution">
    <text evidence="2">The sequence shown here is derived from an EMBL/GenBank/DDBJ whole genome shotgun (WGS) entry which is preliminary data.</text>
</comment>
<sequence length="203" mass="21782">MSSTGEQHPSALPPEEEQRAQVYALLARLLAQPPGADLLAALASMQGDASPFGQAVSRLAEAARATDARAVEEEFLVLFIGVGGGVLSPYASYYLTGFLHEKPLAELRDHMSRLGIARADDVKEPEDHVAALAEMMAGLITGAFGDPADLGEQRRFFDRHVASWAGRFFADLEAAPSASFYQAVGTLGRRFLEVEVQAFDMAA</sequence>